<evidence type="ECO:0000256" key="1">
    <source>
        <dbReference type="SAM" id="MobiDB-lite"/>
    </source>
</evidence>
<organism evidence="2">
    <name type="scientific">Planktothricoides sp. SpSt-374</name>
    <dbReference type="NCBI Taxonomy" id="2282167"/>
    <lineage>
        <taxon>Bacteria</taxon>
        <taxon>Bacillati</taxon>
        <taxon>Cyanobacteriota</taxon>
        <taxon>Cyanophyceae</taxon>
        <taxon>Oscillatoriophycideae</taxon>
        <taxon>Oscillatoriales</taxon>
        <taxon>Oscillatoriaceae</taxon>
        <taxon>Planktothricoides</taxon>
    </lineage>
</organism>
<evidence type="ECO:0000313" key="2">
    <source>
        <dbReference type="EMBL" id="HGG02557.1"/>
    </source>
</evidence>
<proteinExistence type="predicted"/>
<sequence length="109" mass="12124">MRKFLGYDRQNAWWDSNIDKIDPESNALPDGSVIVHLLGDTYSGTPNPIPRLIAWDGFANTIRCRASIARSERTNLLSKSSAGNSHPSRKADNFSNSSGYTGWLILQGW</sequence>
<gene>
    <name evidence="2" type="ORF">ENR15_18425</name>
</gene>
<protein>
    <submittedName>
        <fullName evidence="2">Uncharacterized protein</fullName>
    </submittedName>
</protein>
<dbReference type="EMBL" id="DSPX01000192">
    <property type="protein sequence ID" value="HGG02557.1"/>
    <property type="molecule type" value="Genomic_DNA"/>
</dbReference>
<dbReference type="AlphaFoldDB" id="A0A7C3VM20"/>
<accession>A0A7C3VM20</accession>
<name>A0A7C3VM20_9CYAN</name>
<feature type="region of interest" description="Disordered" evidence="1">
    <location>
        <begin position="73"/>
        <end position="101"/>
    </location>
</feature>
<feature type="compositionally biased region" description="Polar residues" evidence="1">
    <location>
        <begin position="74"/>
        <end position="86"/>
    </location>
</feature>
<comment type="caution">
    <text evidence="2">The sequence shown here is derived from an EMBL/GenBank/DDBJ whole genome shotgun (WGS) entry which is preliminary data.</text>
</comment>
<reference evidence="2" key="1">
    <citation type="journal article" date="2020" name="mSystems">
        <title>Genome- and Community-Level Interaction Insights into Carbon Utilization and Element Cycling Functions of Hydrothermarchaeota in Hydrothermal Sediment.</title>
        <authorList>
            <person name="Zhou Z."/>
            <person name="Liu Y."/>
            <person name="Xu W."/>
            <person name="Pan J."/>
            <person name="Luo Z.H."/>
            <person name="Li M."/>
        </authorList>
    </citation>
    <scope>NUCLEOTIDE SEQUENCE [LARGE SCALE GENOMIC DNA]</scope>
    <source>
        <strain evidence="2">SpSt-374</strain>
    </source>
</reference>